<evidence type="ECO:0000313" key="2">
    <source>
        <dbReference type="Proteomes" id="UP000530571"/>
    </source>
</evidence>
<accession>A0A7W6KNE3</accession>
<gene>
    <name evidence="1" type="ORF">GGR30_003217</name>
</gene>
<proteinExistence type="predicted"/>
<dbReference type="EMBL" id="JACIDZ010000011">
    <property type="protein sequence ID" value="MBB4123274.1"/>
    <property type="molecule type" value="Genomic_DNA"/>
</dbReference>
<comment type="caution">
    <text evidence="1">The sequence shown here is derived from an EMBL/GenBank/DDBJ whole genome shotgun (WGS) entry which is preliminary data.</text>
</comment>
<organism evidence="1 2">
    <name type="scientific">Martelella radicis</name>
    <dbReference type="NCBI Taxonomy" id="1397476"/>
    <lineage>
        <taxon>Bacteria</taxon>
        <taxon>Pseudomonadati</taxon>
        <taxon>Pseudomonadota</taxon>
        <taxon>Alphaproteobacteria</taxon>
        <taxon>Hyphomicrobiales</taxon>
        <taxon>Aurantimonadaceae</taxon>
        <taxon>Martelella</taxon>
    </lineage>
</organism>
<dbReference type="RefSeq" id="WP_183488086.1">
    <property type="nucleotide sequence ID" value="NZ_JACIDZ010000011.1"/>
</dbReference>
<sequence length="275" mass="30862">MITSGYLVQEVADVLGVPETVVATYYRRLREEGLVPKAGRGPKSAIAMTPRIAALLLTTIGGRMLENGSVGDVARTYSALKATESTRITRTTFLEGEDQQHKDSAARGSGEFEFEGVGIPSLDALGPGHSFVQAIEAIIEAELNDEFISFQNKEPRKVKDFSYRNIEIEFFSPIAMAQIQIYFSFSEEKSCFFEVIYFGKEAFSKKISESKLYSESTKTLSPIDYVHRYSFKDLLMTRKISGSTIKRVAGLFWNDFFDSLSEEEQSALREDLRNT</sequence>
<reference evidence="1 2" key="1">
    <citation type="submission" date="2020-08" db="EMBL/GenBank/DDBJ databases">
        <title>Genomic Encyclopedia of Type Strains, Phase IV (KMG-IV): sequencing the most valuable type-strain genomes for metagenomic binning, comparative biology and taxonomic classification.</title>
        <authorList>
            <person name="Goeker M."/>
        </authorList>
    </citation>
    <scope>NUCLEOTIDE SEQUENCE [LARGE SCALE GENOMIC DNA]</scope>
    <source>
        <strain evidence="1 2">DSM 28101</strain>
    </source>
</reference>
<protein>
    <submittedName>
        <fullName evidence="1">Uncharacterized protein</fullName>
    </submittedName>
</protein>
<name>A0A7W6KNE3_9HYPH</name>
<dbReference type="AlphaFoldDB" id="A0A7W6KNE3"/>
<keyword evidence="2" id="KW-1185">Reference proteome</keyword>
<dbReference type="Proteomes" id="UP000530571">
    <property type="component" value="Unassembled WGS sequence"/>
</dbReference>
<evidence type="ECO:0000313" key="1">
    <source>
        <dbReference type="EMBL" id="MBB4123274.1"/>
    </source>
</evidence>